<protein>
    <submittedName>
        <fullName evidence="1">Uncharacterized protein</fullName>
    </submittedName>
</protein>
<comment type="caution">
    <text evidence="1">The sequence shown here is derived from an EMBL/GenBank/DDBJ whole genome shotgun (WGS) entry which is preliminary data.</text>
</comment>
<name>A0ABN8PYE5_9CNID</name>
<proteinExistence type="predicted"/>
<evidence type="ECO:0000313" key="1">
    <source>
        <dbReference type="EMBL" id="CAH3152955.1"/>
    </source>
</evidence>
<dbReference type="EMBL" id="CALNXK010000095">
    <property type="protein sequence ID" value="CAH3152955.1"/>
    <property type="molecule type" value="Genomic_DNA"/>
</dbReference>
<gene>
    <name evidence="1" type="ORF">PLOB_00049330</name>
</gene>
<accession>A0ABN8PYE5</accession>
<sequence>MISLRCVDITGINVTEEAELKLIFFDPFSQTRLGNESNPFVVDARVAHVPVHDDIEDNQEFNGIGLQEDSDVAESDACSEVGSEEDDGVEERLELILDPLSCQETSENDQVNYVSIFSLTTYSVCTIFLQHFVFQKLFRVDFSDYPDHDEATAVPNSEDAALTILVSEADRNAYHVETIAESHHTLQSELEEVYKKKREIDKRELDLSKKPKVLVSIDKIKELFPETCCACGGAISLKQTMSGAVLTLRWNCDSGHFGTWASSDVLTVRNNQKVYVNNFQMAAAITQWK</sequence>
<reference evidence="1 2" key="1">
    <citation type="submission" date="2022-05" db="EMBL/GenBank/DDBJ databases">
        <authorList>
            <consortium name="Genoscope - CEA"/>
            <person name="William W."/>
        </authorList>
    </citation>
    <scope>NUCLEOTIDE SEQUENCE [LARGE SCALE GENOMIC DNA]</scope>
</reference>
<keyword evidence="2" id="KW-1185">Reference proteome</keyword>
<organism evidence="1 2">
    <name type="scientific">Porites lobata</name>
    <dbReference type="NCBI Taxonomy" id="104759"/>
    <lineage>
        <taxon>Eukaryota</taxon>
        <taxon>Metazoa</taxon>
        <taxon>Cnidaria</taxon>
        <taxon>Anthozoa</taxon>
        <taxon>Hexacorallia</taxon>
        <taxon>Scleractinia</taxon>
        <taxon>Fungiina</taxon>
        <taxon>Poritidae</taxon>
        <taxon>Porites</taxon>
    </lineage>
</organism>
<dbReference type="Proteomes" id="UP001159405">
    <property type="component" value="Unassembled WGS sequence"/>
</dbReference>
<evidence type="ECO:0000313" key="2">
    <source>
        <dbReference type="Proteomes" id="UP001159405"/>
    </source>
</evidence>